<evidence type="ECO:0000313" key="16">
    <source>
        <dbReference type="EMBL" id="MBB2199112.1"/>
    </source>
</evidence>
<dbReference type="AlphaFoldDB" id="A0A7W4K2Q8"/>
<proteinExistence type="inferred from homology"/>
<keyword evidence="7" id="KW-0406">Ion transport</keyword>
<keyword evidence="10 11" id="KW-0998">Cell outer membrane</keyword>
<evidence type="ECO:0000256" key="7">
    <source>
        <dbReference type="ARBA" id="ARBA00023065"/>
    </source>
</evidence>
<reference evidence="16 17" key="1">
    <citation type="submission" date="2020-04" db="EMBL/GenBank/DDBJ databases">
        <title>Description of novel Gluconacetobacter.</title>
        <authorList>
            <person name="Sombolestani A."/>
        </authorList>
    </citation>
    <scope>NUCLEOTIDE SEQUENCE [LARGE SCALE GENOMIC DNA]</scope>
    <source>
        <strain evidence="16 17">LMG 22058</strain>
    </source>
</reference>
<name>A0A7W4K2Q8_9PROT</name>
<evidence type="ECO:0000259" key="14">
    <source>
        <dbReference type="Pfam" id="PF00593"/>
    </source>
</evidence>
<feature type="signal peptide" evidence="13">
    <location>
        <begin position="1"/>
        <end position="28"/>
    </location>
</feature>
<keyword evidence="9 11" id="KW-0472">Membrane</keyword>
<evidence type="ECO:0000256" key="5">
    <source>
        <dbReference type="ARBA" id="ARBA00022692"/>
    </source>
</evidence>
<evidence type="ECO:0000256" key="3">
    <source>
        <dbReference type="ARBA" id="ARBA00022452"/>
    </source>
</evidence>
<evidence type="ECO:0000313" key="17">
    <source>
        <dbReference type="Proteomes" id="UP000530320"/>
    </source>
</evidence>
<dbReference type="InterPro" id="IPR036942">
    <property type="entry name" value="Beta-barrel_TonB_sf"/>
</dbReference>
<comment type="similarity">
    <text evidence="11 12">Belongs to the TonB-dependent receptor family.</text>
</comment>
<evidence type="ECO:0000256" key="12">
    <source>
        <dbReference type="RuleBase" id="RU003357"/>
    </source>
</evidence>
<dbReference type="PANTHER" id="PTHR32552">
    <property type="entry name" value="FERRICHROME IRON RECEPTOR-RELATED"/>
    <property type="match status" value="1"/>
</dbReference>
<organism evidence="16 17">
    <name type="scientific">Gluconacetobacter dulcium</name>
    <dbReference type="NCBI Taxonomy" id="2729096"/>
    <lineage>
        <taxon>Bacteria</taxon>
        <taxon>Pseudomonadati</taxon>
        <taxon>Pseudomonadota</taxon>
        <taxon>Alphaproteobacteria</taxon>
        <taxon>Acetobacterales</taxon>
        <taxon>Acetobacteraceae</taxon>
        <taxon>Gluconacetobacter</taxon>
    </lineage>
</organism>
<evidence type="ECO:0000256" key="9">
    <source>
        <dbReference type="ARBA" id="ARBA00023136"/>
    </source>
</evidence>
<dbReference type="Proteomes" id="UP000530320">
    <property type="component" value="Unassembled WGS sequence"/>
</dbReference>
<dbReference type="SUPFAM" id="SSF56935">
    <property type="entry name" value="Porins"/>
    <property type="match status" value="1"/>
</dbReference>
<protein>
    <submittedName>
        <fullName evidence="16">TonB-dependent receptor</fullName>
    </submittedName>
</protein>
<feature type="domain" description="TonB-dependent receptor plug" evidence="15">
    <location>
        <begin position="79"/>
        <end position="181"/>
    </location>
</feature>
<evidence type="ECO:0000256" key="8">
    <source>
        <dbReference type="ARBA" id="ARBA00023077"/>
    </source>
</evidence>
<keyword evidence="3 11" id="KW-1134">Transmembrane beta strand</keyword>
<dbReference type="Pfam" id="PF00593">
    <property type="entry name" value="TonB_dep_Rec_b-barrel"/>
    <property type="match status" value="1"/>
</dbReference>
<comment type="subcellular location">
    <subcellularLocation>
        <location evidence="1 11">Cell outer membrane</location>
        <topology evidence="1 11">Multi-pass membrane protein</topology>
    </subcellularLocation>
</comment>
<dbReference type="Gene3D" id="2.40.170.20">
    <property type="entry name" value="TonB-dependent receptor, beta-barrel domain"/>
    <property type="match status" value="1"/>
</dbReference>
<evidence type="ECO:0000256" key="4">
    <source>
        <dbReference type="ARBA" id="ARBA00022496"/>
    </source>
</evidence>
<evidence type="ECO:0000256" key="6">
    <source>
        <dbReference type="ARBA" id="ARBA00023004"/>
    </source>
</evidence>
<comment type="caution">
    <text evidence="16">The sequence shown here is derived from an EMBL/GenBank/DDBJ whole genome shotgun (WGS) entry which is preliminary data.</text>
</comment>
<feature type="domain" description="TonB-dependent receptor-like beta-barrel" evidence="14">
    <location>
        <begin position="280"/>
        <end position="736"/>
    </location>
</feature>
<dbReference type="InterPro" id="IPR012910">
    <property type="entry name" value="Plug_dom"/>
</dbReference>
<evidence type="ECO:0000256" key="11">
    <source>
        <dbReference type="PROSITE-ProRule" id="PRU01360"/>
    </source>
</evidence>
<dbReference type="InterPro" id="IPR000531">
    <property type="entry name" value="Beta-barrel_TonB"/>
</dbReference>
<evidence type="ECO:0000256" key="10">
    <source>
        <dbReference type="ARBA" id="ARBA00023237"/>
    </source>
</evidence>
<keyword evidence="16" id="KW-0675">Receptor</keyword>
<dbReference type="PANTHER" id="PTHR32552:SF81">
    <property type="entry name" value="TONB-DEPENDENT OUTER MEMBRANE RECEPTOR"/>
    <property type="match status" value="1"/>
</dbReference>
<keyword evidence="2 11" id="KW-0813">Transport</keyword>
<dbReference type="PROSITE" id="PS52016">
    <property type="entry name" value="TONB_DEPENDENT_REC_3"/>
    <property type="match status" value="1"/>
</dbReference>
<dbReference type="EMBL" id="JABEQP010000015">
    <property type="protein sequence ID" value="MBB2199112.1"/>
    <property type="molecule type" value="Genomic_DNA"/>
</dbReference>
<evidence type="ECO:0000256" key="1">
    <source>
        <dbReference type="ARBA" id="ARBA00004571"/>
    </source>
</evidence>
<dbReference type="GO" id="GO:0006826">
    <property type="term" value="P:iron ion transport"/>
    <property type="evidence" value="ECO:0007669"/>
    <property type="project" value="UniProtKB-KW"/>
</dbReference>
<gene>
    <name evidence="16" type="ORF">HLH44_16925</name>
</gene>
<accession>A0A7W4K2Q8</accession>
<keyword evidence="6" id="KW-0408">Iron</keyword>
<evidence type="ECO:0000256" key="13">
    <source>
        <dbReference type="SAM" id="SignalP"/>
    </source>
</evidence>
<evidence type="ECO:0000259" key="15">
    <source>
        <dbReference type="Pfam" id="PF07715"/>
    </source>
</evidence>
<keyword evidence="4" id="KW-0410">Iron transport</keyword>
<keyword evidence="5 11" id="KW-0812">Transmembrane</keyword>
<evidence type="ECO:0000256" key="2">
    <source>
        <dbReference type="ARBA" id="ARBA00022448"/>
    </source>
</evidence>
<feature type="chain" id="PRO_5030996093" evidence="13">
    <location>
        <begin position="29"/>
        <end position="770"/>
    </location>
</feature>
<sequence length="770" mass="84483">MFRNKNNIMLCSGAVILSMATSAGQSIAATAAGASDPLPAGQSVGVESHRATLAAGAEEITVSESRNIFGHAARQHEGVSVTHIDTHALAQHQVTDVKGLMNLAPNLTVQPQGTGSSVNFTLRGVGLSDFTANNTPSVMTYVDGVALPIGYMAGAAMFDMVGVDISTGPAGFTHGQAVTAGEINITTAGPTQKLHYGTSEDIATYNRSITNLYVSGPITSNLQYRVAAFTQQGGGFQKNIDTGQTLGNAEKGGLRGKLAWQPDEKTNIVFSGNWMQDNSQSAGAFNIQDLSRNTPAYTNNLDTSWGFRPEFLKLTGNSARAKPSYNNTFWGGSLNFTRNLGFADLTTISAFQQMYVHNLMDLDGTHYAIYDDSVSTNANLFSQEVRLSSRPAQQRVKWAVGMYYDRTDMKSTFFNDYTQSGSRPYMQRTSYSQEQQAFSQYGHIRVEVTRKVHLIAGITHESDDRTLSNMETLRYNTSLYPTPFDARYGRHGALANQFSGMGGVEYQALKSLMFYGSIRKGFKPGGFTANNTVVESQLVPTKPESLLAYEVGFKSDYFHNRLRLNGDAFWYDYHGQQVSGLAFVQNYGVVGQYLNVPKSRIWGVEMEIDANPVPGLLLHQHIGYERGNYEDYSALDSTAMTVAYIRTGVLSPYYRSYNHVDMGIPKLTLQGSASYKAALGRKWNLTPYVDYSYRGAQQNIPGNPLYRISAYVLLDLGLTFGPESGRWSVSVYANNLLDRHYDLTRETGLNGIFGVPGTPRMVGGRLRVDL</sequence>
<dbReference type="Pfam" id="PF07715">
    <property type="entry name" value="Plug"/>
    <property type="match status" value="1"/>
</dbReference>
<dbReference type="InterPro" id="IPR039426">
    <property type="entry name" value="TonB-dep_rcpt-like"/>
</dbReference>
<keyword evidence="13" id="KW-0732">Signal</keyword>
<dbReference type="GO" id="GO:0009279">
    <property type="term" value="C:cell outer membrane"/>
    <property type="evidence" value="ECO:0007669"/>
    <property type="project" value="UniProtKB-SubCell"/>
</dbReference>
<keyword evidence="8 12" id="KW-0798">TonB box</keyword>